<name>A0A384ZW39_9CAUD</name>
<dbReference type="EMBL" id="MH460460">
    <property type="protein sequence ID" value="AXG66460.1"/>
    <property type="molecule type" value="Genomic_DNA"/>
</dbReference>
<reference evidence="2 3" key="1">
    <citation type="journal article" date="2018" name="Front. Microbiol.">
        <title>Jumbo Bacteriophages Are Represented Within an Increasing Diversity of Environmental Viruses Infecting the Emerging Phytopathogen, Dickeya solani.</title>
        <authorList>
            <person name="Day A.W."/>
            <person name="Ahn J."/>
            <person name="Salmond G.P.C."/>
        </authorList>
    </citation>
    <scope>NUCLEOTIDE SEQUENCE [LARGE SCALE GENOMIC DNA]</scope>
</reference>
<evidence type="ECO:0000313" key="3">
    <source>
        <dbReference type="Proteomes" id="UP000263742"/>
    </source>
</evidence>
<evidence type="ECO:0000256" key="1">
    <source>
        <dbReference type="SAM" id="Phobius"/>
    </source>
</evidence>
<keyword evidence="1" id="KW-0812">Transmembrane</keyword>
<protein>
    <submittedName>
        <fullName evidence="2">Uncharacterized protein</fullName>
    </submittedName>
</protein>
<evidence type="ECO:0000313" key="2">
    <source>
        <dbReference type="EMBL" id="AXG66460.1"/>
    </source>
</evidence>
<sequence length="176" mass="20924">MDANNLIAFLVLWITFGAIFAFMDFVEALYKKLRKRSQLSWVQTFVYPALILILWPVVIVTLILQVCFPKTFSRLRRWLDFKTRFYPVPLYKSAEFDPRLLKSKLCEVSVIEWQKPGYLYETTLDLYVYENVNTGLLRIAINYSESSGKYKYVSHWQTWVGKHNLFNSRQIEEQNA</sequence>
<accession>A0A384ZW39</accession>
<dbReference type="Proteomes" id="UP000263742">
    <property type="component" value="Segment"/>
</dbReference>
<gene>
    <name evidence="2" type="ORF">JA13_057</name>
</gene>
<keyword evidence="1" id="KW-0472">Membrane</keyword>
<organism evidence="2 3">
    <name type="scientific">Dickeya phage vB_DsoM_JA13</name>
    <dbReference type="NCBI Taxonomy" id="2283030"/>
    <lineage>
        <taxon>Viruses</taxon>
        <taxon>Duplodnaviria</taxon>
        <taxon>Heunggongvirae</taxon>
        <taxon>Uroviricota</taxon>
        <taxon>Caudoviricetes</taxon>
        <taxon>Salmondvirus</taxon>
        <taxon>Salmondvirus JA11</taxon>
    </lineage>
</organism>
<proteinExistence type="predicted"/>
<keyword evidence="1" id="KW-1133">Transmembrane helix</keyword>
<feature type="transmembrane region" description="Helical" evidence="1">
    <location>
        <begin position="45"/>
        <end position="68"/>
    </location>
</feature>